<dbReference type="Proteomes" id="UP000554482">
    <property type="component" value="Unassembled WGS sequence"/>
</dbReference>
<dbReference type="PANTHER" id="PTHR46935">
    <property type="entry name" value="OS01G0674700 PROTEIN"/>
    <property type="match status" value="1"/>
</dbReference>
<dbReference type="InterPro" id="IPR044645">
    <property type="entry name" value="DG1/EMB2279-like"/>
</dbReference>
<dbReference type="Gene3D" id="1.25.40.10">
    <property type="entry name" value="Tetratricopeptide repeat domain"/>
    <property type="match status" value="1"/>
</dbReference>
<accession>A0A7J6WA18</accession>
<evidence type="ECO:0000313" key="2">
    <source>
        <dbReference type="Proteomes" id="UP000554482"/>
    </source>
</evidence>
<organism evidence="1 2">
    <name type="scientific">Thalictrum thalictroides</name>
    <name type="common">Rue-anemone</name>
    <name type="synonym">Anemone thalictroides</name>
    <dbReference type="NCBI Taxonomy" id="46969"/>
    <lineage>
        <taxon>Eukaryota</taxon>
        <taxon>Viridiplantae</taxon>
        <taxon>Streptophyta</taxon>
        <taxon>Embryophyta</taxon>
        <taxon>Tracheophyta</taxon>
        <taxon>Spermatophyta</taxon>
        <taxon>Magnoliopsida</taxon>
        <taxon>Ranunculales</taxon>
        <taxon>Ranunculaceae</taxon>
        <taxon>Thalictroideae</taxon>
        <taxon>Thalictrum</taxon>
    </lineage>
</organism>
<dbReference type="OrthoDB" id="1748858at2759"/>
<reference evidence="1 2" key="1">
    <citation type="submission" date="2020-06" db="EMBL/GenBank/DDBJ databases">
        <title>Transcriptomic and genomic resources for Thalictrum thalictroides and T. hernandezii: Facilitating candidate gene discovery in an emerging model plant lineage.</title>
        <authorList>
            <person name="Arias T."/>
            <person name="Riano-Pachon D.M."/>
            <person name="Di Stilio V.S."/>
        </authorList>
    </citation>
    <scope>NUCLEOTIDE SEQUENCE [LARGE SCALE GENOMIC DNA]</scope>
    <source>
        <strain evidence="2">cv. WT478/WT964</strain>
        <tissue evidence="1">Leaves</tissue>
    </source>
</reference>
<evidence type="ECO:0000313" key="1">
    <source>
        <dbReference type="EMBL" id="KAF5193430.1"/>
    </source>
</evidence>
<dbReference type="EMBL" id="JABWDY010020054">
    <property type="protein sequence ID" value="KAF5193430.1"/>
    <property type="molecule type" value="Genomic_DNA"/>
</dbReference>
<sequence>MVSAELVLSSRIEFLKLKGDLSFQQVLNACLRTKQWAEVFWVLQQLKQQGLHPSSTTYGLTMEVYIEPQTFGMIT</sequence>
<dbReference type="GO" id="GO:0009658">
    <property type="term" value="P:chloroplast organization"/>
    <property type="evidence" value="ECO:0007669"/>
    <property type="project" value="InterPro"/>
</dbReference>
<protein>
    <submittedName>
        <fullName evidence="1">Uncharacterized protein</fullName>
    </submittedName>
</protein>
<keyword evidence="2" id="KW-1185">Reference proteome</keyword>
<name>A0A7J6WA18_THATH</name>
<dbReference type="AlphaFoldDB" id="A0A7J6WA18"/>
<dbReference type="PANTHER" id="PTHR46935:SF1">
    <property type="entry name" value="OS01G0674700 PROTEIN"/>
    <property type="match status" value="1"/>
</dbReference>
<gene>
    <name evidence="1" type="ORF">FRX31_016981</name>
</gene>
<proteinExistence type="predicted"/>
<comment type="caution">
    <text evidence="1">The sequence shown here is derived from an EMBL/GenBank/DDBJ whole genome shotgun (WGS) entry which is preliminary data.</text>
</comment>
<dbReference type="GO" id="GO:0009507">
    <property type="term" value="C:chloroplast"/>
    <property type="evidence" value="ECO:0007669"/>
    <property type="project" value="TreeGrafter"/>
</dbReference>
<dbReference type="InterPro" id="IPR011990">
    <property type="entry name" value="TPR-like_helical_dom_sf"/>
</dbReference>